<evidence type="ECO:0000313" key="1">
    <source>
        <dbReference type="EMBL" id="MFC3957380.1"/>
    </source>
</evidence>
<evidence type="ECO:0000313" key="2">
    <source>
        <dbReference type="Proteomes" id="UP001595846"/>
    </source>
</evidence>
<sequence length="433" mass="47642">MADWDGSRREFLTAGAVALGVSTAGCSFGSSSDPQSGPLRFDGVDEAFRERTKAVYDQLSEMVGASISDQTTIRLIDADEMRERAGTFQVVGGSTTQKLAYRALGLLRQLDAERPLEFAGAYYPGSTTIRLVGADEGDIDDQLLAHELFHAIQFQTAGVTDWDRSWSIGFDRYAAQQALVEGAAMFAEDEYVDGCGGDFAGCHLPGPTRVDPDTLDPALLLTYGSYFNGHDFVAALAERGGWDAIWDCHDDPPSYSGQVLRPEWYPDREPESVAPPTEPEGRWTRLDTERLGMQALFTTLWHEGVLPGDAVYTRDADATDEVYTSLVRFRSPVTDALRGDAFTGFESDAPDDGREDGPYAWLWRIRFTDTAAAETAYERFRHWAETRGAGTDLDDVWHRDGRFEALALDGDDVVVTAAPTMDDLVQLSPVRVA</sequence>
<name>A0ABD5NKR5_9EURY</name>
<dbReference type="AlphaFoldDB" id="A0ABD5NKR5"/>
<evidence type="ECO:0008006" key="3">
    <source>
        <dbReference type="Google" id="ProtNLM"/>
    </source>
</evidence>
<comment type="caution">
    <text evidence="1">The sequence shown here is derived from an EMBL/GenBank/DDBJ whole genome shotgun (WGS) entry which is preliminary data.</text>
</comment>
<dbReference type="EMBL" id="JBHSAQ010000001">
    <property type="protein sequence ID" value="MFC3957380.1"/>
    <property type="molecule type" value="Genomic_DNA"/>
</dbReference>
<dbReference type="RefSeq" id="WP_256531698.1">
    <property type="nucleotide sequence ID" value="NZ_CP101824.1"/>
</dbReference>
<proteinExistence type="predicted"/>
<gene>
    <name evidence="1" type="ORF">ACFOUR_03195</name>
</gene>
<reference evidence="1 2" key="1">
    <citation type="journal article" date="2019" name="Int. J. Syst. Evol. Microbiol.">
        <title>The Global Catalogue of Microorganisms (GCM) 10K type strain sequencing project: providing services to taxonomists for standard genome sequencing and annotation.</title>
        <authorList>
            <consortium name="The Broad Institute Genomics Platform"/>
            <consortium name="The Broad Institute Genome Sequencing Center for Infectious Disease"/>
            <person name="Wu L."/>
            <person name="Ma J."/>
        </authorList>
    </citation>
    <scope>NUCLEOTIDE SEQUENCE [LARGE SCALE GENOMIC DNA]</scope>
    <source>
        <strain evidence="1 2">IBRC-M 10256</strain>
    </source>
</reference>
<dbReference type="PROSITE" id="PS51318">
    <property type="entry name" value="TAT"/>
    <property type="match status" value="1"/>
</dbReference>
<accession>A0ABD5NKR5</accession>
<dbReference type="Proteomes" id="UP001595846">
    <property type="component" value="Unassembled WGS sequence"/>
</dbReference>
<organism evidence="1 2">
    <name type="scientific">Halovivax cerinus</name>
    <dbReference type="NCBI Taxonomy" id="1487865"/>
    <lineage>
        <taxon>Archaea</taxon>
        <taxon>Methanobacteriati</taxon>
        <taxon>Methanobacteriota</taxon>
        <taxon>Stenosarchaea group</taxon>
        <taxon>Halobacteria</taxon>
        <taxon>Halobacteriales</taxon>
        <taxon>Natrialbaceae</taxon>
        <taxon>Halovivax</taxon>
    </lineage>
</organism>
<keyword evidence="2" id="KW-1185">Reference proteome</keyword>
<dbReference type="GeneID" id="73904450"/>
<dbReference type="InterPro" id="IPR006311">
    <property type="entry name" value="TAT_signal"/>
</dbReference>
<protein>
    <recommendedName>
        <fullName evidence="3">DUF4157 domain-containing protein</fullName>
    </recommendedName>
</protein>